<reference evidence="1 2" key="1">
    <citation type="submission" date="2019-06" db="EMBL/GenBank/DDBJ databases">
        <title>Whole genome shotgun sequence of Streptomyces cacaoi subsp. cacaoi NBRC 12748.</title>
        <authorList>
            <person name="Hosoyama A."/>
            <person name="Uohara A."/>
            <person name="Ohji S."/>
            <person name="Ichikawa N."/>
        </authorList>
    </citation>
    <scope>NUCLEOTIDE SEQUENCE [LARGE SCALE GENOMIC DNA]</scope>
    <source>
        <strain evidence="1 2">NBRC 12748</strain>
    </source>
</reference>
<organism evidence="1 2">
    <name type="scientific">Streptomyces cacaoi</name>
    <dbReference type="NCBI Taxonomy" id="1898"/>
    <lineage>
        <taxon>Bacteria</taxon>
        <taxon>Bacillati</taxon>
        <taxon>Actinomycetota</taxon>
        <taxon>Actinomycetes</taxon>
        <taxon>Kitasatosporales</taxon>
        <taxon>Streptomycetaceae</taxon>
        <taxon>Streptomyces</taxon>
    </lineage>
</organism>
<comment type="caution">
    <text evidence="1">The sequence shown here is derived from an EMBL/GenBank/DDBJ whole genome shotgun (WGS) entry which is preliminary data.</text>
</comment>
<sequence length="70" mass="8022">MWWPSARDCPEHGAHEWGRLCCSLHGRGERLSSGQEGTWPWDTTNHPVLCNQMATQRHDPSESQLAPIER</sequence>
<dbReference type="Proteomes" id="UP000319210">
    <property type="component" value="Unassembled WGS sequence"/>
</dbReference>
<name>A0A4Y3RAS8_STRCI</name>
<dbReference type="EMBL" id="BJMM01000063">
    <property type="protein sequence ID" value="GEB53787.1"/>
    <property type="molecule type" value="Genomic_DNA"/>
</dbReference>
<keyword evidence="2" id="KW-1185">Reference proteome</keyword>
<evidence type="ECO:0000313" key="1">
    <source>
        <dbReference type="EMBL" id="GEB53787.1"/>
    </source>
</evidence>
<dbReference type="AlphaFoldDB" id="A0A4Y3RAS8"/>
<accession>A0A4Y3RAS8</accession>
<protein>
    <submittedName>
        <fullName evidence="1">Uncharacterized protein</fullName>
    </submittedName>
</protein>
<evidence type="ECO:0000313" key="2">
    <source>
        <dbReference type="Proteomes" id="UP000319210"/>
    </source>
</evidence>
<gene>
    <name evidence="1" type="ORF">SCA03_63380</name>
</gene>
<proteinExistence type="predicted"/>